<evidence type="ECO:0000256" key="3">
    <source>
        <dbReference type="ARBA" id="ARBA00022475"/>
    </source>
</evidence>
<name>A0A2W5THV4_9BACT</name>
<feature type="transmembrane region" description="Helical" evidence="7">
    <location>
        <begin position="248"/>
        <end position="266"/>
    </location>
</feature>
<sequence length="298" mass="30912">MANLVLLVLCFLVGLIARRSGALPADSHRAINAWVMFVSLPALVFRAIHSATIDVTLLGGALLLWLVFLIPVAVAVVLVRRGAAAGPLGAVVLCAGMGNTAFVGLPLIEALGGKQALGAASVVDQLGTFVALFLFAIPFASWLAGSNAGASVIARRVLKAPAMWALVLALVLARVEVPAALDTVLSRLGDMLSPLALASVGWVLDLKSLRGNVRRVVIGLAWKQVFAPAMVLAILFIWRGSIGPMERIIVAQAAMAPMVTAGVVAADNNLEPGLASALIAVGVPLSLVTVPVWWHLLS</sequence>
<dbReference type="Proteomes" id="UP000249061">
    <property type="component" value="Unassembled WGS sequence"/>
</dbReference>
<evidence type="ECO:0000256" key="4">
    <source>
        <dbReference type="ARBA" id="ARBA00022692"/>
    </source>
</evidence>
<feature type="transmembrane region" description="Helical" evidence="7">
    <location>
        <begin position="216"/>
        <end position="236"/>
    </location>
</feature>
<proteinExistence type="predicted"/>
<dbReference type="GO" id="GO:0016020">
    <property type="term" value="C:membrane"/>
    <property type="evidence" value="ECO:0007669"/>
    <property type="project" value="UniProtKB-SubCell"/>
</dbReference>
<evidence type="ECO:0000256" key="7">
    <source>
        <dbReference type="SAM" id="Phobius"/>
    </source>
</evidence>
<evidence type="ECO:0000256" key="5">
    <source>
        <dbReference type="ARBA" id="ARBA00022989"/>
    </source>
</evidence>
<dbReference type="PANTHER" id="PTHR36838:SF1">
    <property type="entry name" value="SLR1864 PROTEIN"/>
    <property type="match status" value="1"/>
</dbReference>
<gene>
    <name evidence="8" type="ORF">DI536_14845</name>
</gene>
<evidence type="ECO:0000256" key="2">
    <source>
        <dbReference type="ARBA" id="ARBA00022448"/>
    </source>
</evidence>
<feature type="transmembrane region" description="Helical" evidence="7">
    <location>
        <begin position="55"/>
        <end position="78"/>
    </location>
</feature>
<keyword evidence="2" id="KW-0813">Transport</keyword>
<evidence type="ECO:0000256" key="1">
    <source>
        <dbReference type="ARBA" id="ARBA00004141"/>
    </source>
</evidence>
<feature type="transmembrane region" description="Helical" evidence="7">
    <location>
        <begin position="272"/>
        <end position="294"/>
    </location>
</feature>
<keyword evidence="3" id="KW-1003">Cell membrane</keyword>
<comment type="subcellular location">
    <subcellularLocation>
        <location evidence="1">Membrane</location>
        <topology evidence="1">Multi-pass membrane protein</topology>
    </subcellularLocation>
</comment>
<keyword evidence="6 7" id="KW-0472">Membrane</keyword>
<reference evidence="8 9" key="1">
    <citation type="submission" date="2017-08" db="EMBL/GenBank/DDBJ databases">
        <title>Infants hospitalized years apart are colonized by the same room-sourced microbial strains.</title>
        <authorList>
            <person name="Brooks B."/>
            <person name="Olm M.R."/>
            <person name="Firek B.A."/>
            <person name="Baker R."/>
            <person name="Thomas B.C."/>
            <person name="Morowitz M.J."/>
            <person name="Banfield J.F."/>
        </authorList>
    </citation>
    <scope>NUCLEOTIDE SEQUENCE [LARGE SCALE GENOMIC DNA]</scope>
    <source>
        <strain evidence="8">S2_003_000_R2_14</strain>
    </source>
</reference>
<dbReference type="InterPro" id="IPR004776">
    <property type="entry name" value="Mem_transp_PIN-like"/>
</dbReference>
<keyword evidence="4 7" id="KW-0812">Transmembrane</keyword>
<dbReference type="AlphaFoldDB" id="A0A2W5THV4"/>
<evidence type="ECO:0000256" key="6">
    <source>
        <dbReference type="ARBA" id="ARBA00023136"/>
    </source>
</evidence>
<comment type="caution">
    <text evidence="8">The sequence shown here is derived from an EMBL/GenBank/DDBJ whole genome shotgun (WGS) entry which is preliminary data.</text>
</comment>
<dbReference type="EMBL" id="QFQP01000011">
    <property type="protein sequence ID" value="PZR12833.1"/>
    <property type="molecule type" value="Genomic_DNA"/>
</dbReference>
<feature type="transmembrane region" description="Helical" evidence="7">
    <location>
        <begin position="126"/>
        <end position="145"/>
    </location>
</feature>
<keyword evidence="5 7" id="KW-1133">Transmembrane helix</keyword>
<feature type="transmembrane region" description="Helical" evidence="7">
    <location>
        <begin position="31"/>
        <end position="48"/>
    </location>
</feature>
<evidence type="ECO:0000313" key="9">
    <source>
        <dbReference type="Proteomes" id="UP000249061"/>
    </source>
</evidence>
<dbReference type="Pfam" id="PF03547">
    <property type="entry name" value="Mem_trans"/>
    <property type="match status" value="1"/>
</dbReference>
<dbReference type="GO" id="GO:0055085">
    <property type="term" value="P:transmembrane transport"/>
    <property type="evidence" value="ECO:0007669"/>
    <property type="project" value="InterPro"/>
</dbReference>
<organism evidence="8 9">
    <name type="scientific">Archangium gephyra</name>
    <dbReference type="NCBI Taxonomy" id="48"/>
    <lineage>
        <taxon>Bacteria</taxon>
        <taxon>Pseudomonadati</taxon>
        <taxon>Myxococcota</taxon>
        <taxon>Myxococcia</taxon>
        <taxon>Myxococcales</taxon>
        <taxon>Cystobacterineae</taxon>
        <taxon>Archangiaceae</taxon>
        <taxon>Archangium</taxon>
    </lineage>
</organism>
<accession>A0A2W5THV4</accession>
<feature type="transmembrane region" description="Helical" evidence="7">
    <location>
        <begin position="84"/>
        <end position="105"/>
    </location>
</feature>
<dbReference type="PANTHER" id="PTHR36838">
    <property type="entry name" value="AUXIN EFFLUX CARRIER FAMILY PROTEIN"/>
    <property type="match status" value="1"/>
</dbReference>
<protein>
    <submittedName>
        <fullName evidence="8">Transporter</fullName>
    </submittedName>
</protein>
<evidence type="ECO:0000313" key="8">
    <source>
        <dbReference type="EMBL" id="PZR12833.1"/>
    </source>
</evidence>